<sequence>MVENTLTWALLAGYGGLLFYLVRQTTPDKVTPPEFFEGQSSTGQAPGMWLLVASAAISWIFAKSIDNAASLGQTFGVLGGIGYAIYYLSFVTAAIALYYIRTRGGFRSIPEFLVSKYGKVCSRLFLLAIAIRLLNEVWSNTKVFSLYFGSEGSIGYWIAAAVVTAFTVYYTLLGGLRSSLLTDGAQMVLAAVLLVVILATVGPGLAREGLPVVDADTRSGALTFCALAFVQIFSYPFHDPVMTDRAFITGPRTMFKGFIWAGIISGGFIFLFSSVGLYARAVGAEGSPSLSVPALFGLPMLLVFNAIMLTSAGSTLDSTFSSTAKVGARDWFHRKGAPTEGQARLGRWWIIAIALLGNVPLLSIYMGDRVGPAIILATTISGTMVMGLAPIFLLAFLPRAGALSFHLAFWPGMIFGVLRVAENVIGGPLFPAWVSLGSGKYAVDLGVNIYGLLLCTAGYLLGAWLGSFRVKASKALPEA</sequence>
<dbReference type="PANTHER" id="PTHR48086:SF3">
    <property type="entry name" value="SODIUM_PROLINE SYMPORTER"/>
    <property type="match status" value="1"/>
</dbReference>
<dbReference type="GO" id="GO:0005886">
    <property type="term" value="C:plasma membrane"/>
    <property type="evidence" value="ECO:0007669"/>
    <property type="project" value="UniProtKB-SubCell"/>
</dbReference>
<comment type="caution">
    <text evidence="14">The sequence shown here is derived from an EMBL/GenBank/DDBJ whole genome shotgun (WGS) entry which is preliminary data.</text>
</comment>
<keyword evidence="5 13" id="KW-0812">Transmembrane</keyword>
<evidence type="ECO:0000256" key="8">
    <source>
        <dbReference type="ARBA" id="ARBA00023053"/>
    </source>
</evidence>
<dbReference type="PROSITE" id="PS00456">
    <property type="entry name" value="NA_SOLUT_SYMP_1"/>
    <property type="match status" value="1"/>
</dbReference>
<comment type="similarity">
    <text evidence="2">Belongs to the sodium:solute symporter (SSF) (TC 2.A.21) family.</text>
</comment>
<proteinExistence type="inferred from homology"/>
<organism evidence="14 15">
    <name type="scientific">Shackletoniella antarctica</name>
    <dbReference type="NCBI Taxonomy" id="268115"/>
    <lineage>
        <taxon>Bacteria</taxon>
        <taxon>Bacillati</taxon>
        <taxon>Cyanobacteriota</taxon>
        <taxon>Cyanophyceae</taxon>
        <taxon>Oculatellales</taxon>
        <taxon>Oculatellaceae</taxon>
        <taxon>Shackletoniella</taxon>
    </lineage>
</organism>
<evidence type="ECO:0000256" key="4">
    <source>
        <dbReference type="ARBA" id="ARBA00022475"/>
    </source>
</evidence>
<feature type="transmembrane region" description="Helical" evidence="13">
    <location>
        <begin position="373"/>
        <end position="396"/>
    </location>
</feature>
<comment type="catalytic activity">
    <reaction evidence="12">
        <text>L-proline(in) + Na(+)(in) = L-proline(out) + Na(+)(out)</text>
        <dbReference type="Rhea" id="RHEA:28967"/>
        <dbReference type="ChEBI" id="CHEBI:29101"/>
        <dbReference type="ChEBI" id="CHEBI:60039"/>
    </reaction>
</comment>
<evidence type="ECO:0000256" key="3">
    <source>
        <dbReference type="ARBA" id="ARBA00022448"/>
    </source>
</evidence>
<keyword evidence="4" id="KW-1003">Cell membrane</keyword>
<gene>
    <name evidence="14" type="ORF">DCF17_13355</name>
</gene>
<dbReference type="InterPro" id="IPR018212">
    <property type="entry name" value="Na/solute_symporter_CS"/>
</dbReference>
<dbReference type="GO" id="GO:0015293">
    <property type="term" value="F:symporter activity"/>
    <property type="evidence" value="ECO:0007669"/>
    <property type="project" value="UniProtKB-KW"/>
</dbReference>
<feature type="transmembrane region" description="Helical" evidence="13">
    <location>
        <begin position="258"/>
        <end position="278"/>
    </location>
</feature>
<evidence type="ECO:0000256" key="5">
    <source>
        <dbReference type="ARBA" id="ARBA00022692"/>
    </source>
</evidence>
<feature type="transmembrane region" description="Helical" evidence="13">
    <location>
        <begin position="290"/>
        <end position="309"/>
    </location>
</feature>
<evidence type="ECO:0000256" key="7">
    <source>
        <dbReference type="ARBA" id="ARBA00022989"/>
    </source>
</evidence>
<feature type="transmembrane region" description="Helical" evidence="13">
    <location>
        <begin position="154"/>
        <end position="176"/>
    </location>
</feature>
<keyword evidence="9" id="KW-0406">Ion transport</keyword>
<feature type="transmembrane region" description="Helical" evidence="13">
    <location>
        <begin position="188"/>
        <end position="206"/>
    </location>
</feature>
<dbReference type="GO" id="GO:0006814">
    <property type="term" value="P:sodium ion transport"/>
    <property type="evidence" value="ECO:0007669"/>
    <property type="project" value="UniProtKB-KW"/>
</dbReference>
<dbReference type="PROSITE" id="PS50283">
    <property type="entry name" value="NA_SOLUT_SYMP_3"/>
    <property type="match status" value="1"/>
</dbReference>
<keyword evidence="8" id="KW-0915">Sodium</keyword>
<dbReference type="Gene3D" id="1.20.1730.10">
    <property type="entry name" value="Sodium/glucose cotransporter"/>
    <property type="match status" value="1"/>
</dbReference>
<evidence type="ECO:0000256" key="2">
    <source>
        <dbReference type="ARBA" id="ARBA00006434"/>
    </source>
</evidence>
<evidence type="ECO:0000256" key="11">
    <source>
        <dbReference type="ARBA" id="ARBA00023201"/>
    </source>
</evidence>
<keyword evidence="6" id="KW-0769">Symport</keyword>
<accession>A0A2W4W4F1</accession>
<feature type="transmembrane region" description="Helical" evidence="13">
    <location>
        <begin position="348"/>
        <end position="367"/>
    </location>
</feature>
<dbReference type="InterPro" id="IPR001734">
    <property type="entry name" value="Na/solute_symporter"/>
</dbReference>
<evidence type="ECO:0000256" key="1">
    <source>
        <dbReference type="ARBA" id="ARBA00004651"/>
    </source>
</evidence>
<reference evidence="15" key="1">
    <citation type="submission" date="2018-04" db="EMBL/GenBank/DDBJ databases">
        <authorList>
            <person name="Cornet L."/>
        </authorList>
    </citation>
    <scope>NUCLEOTIDE SEQUENCE [LARGE SCALE GENOMIC DNA]</scope>
</reference>
<dbReference type="InterPro" id="IPR038377">
    <property type="entry name" value="Na/Glc_symporter_sf"/>
</dbReference>
<evidence type="ECO:0000256" key="12">
    <source>
        <dbReference type="ARBA" id="ARBA00033708"/>
    </source>
</evidence>
<keyword evidence="7 13" id="KW-1133">Transmembrane helix</keyword>
<reference evidence="14 15" key="2">
    <citation type="submission" date="2018-06" db="EMBL/GenBank/DDBJ databases">
        <title>Metagenomic assembly of (sub)arctic Cyanobacteria and their associated microbiome from non-axenic cultures.</title>
        <authorList>
            <person name="Baurain D."/>
        </authorList>
    </citation>
    <scope>NUCLEOTIDE SEQUENCE [LARGE SCALE GENOMIC DNA]</scope>
    <source>
        <strain evidence="14">ULC041bin1</strain>
    </source>
</reference>
<comment type="subcellular location">
    <subcellularLocation>
        <location evidence="1">Cell membrane</location>
        <topology evidence="1">Multi-pass membrane protein</topology>
    </subcellularLocation>
</comment>
<dbReference type="Proteomes" id="UP000249081">
    <property type="component" value="Unassembled WGS sequence"/>
</dbReference>
<dbReference type="EMBL" id="QBMN01000089">
    <property type="protein sequence ID" value="PZO39352.1"/>
    <property type="molecule type" value="Genomic_DNA"/>
</dbReference>
<keyword evidence="11" id="KW-0739">Sodium transport</keyword>
<evidence type="ECO:0000256" key="9">
    <source>
        <dbReference type="ARBA" id="ARBA00023065"/>
    </source>
</evidence>
<evidence type="ECO:0000313" key="15">
    <source>
        <dbReference type="Proteomes" id="UP000249081"/>
    </source>
</evidence>
<feature type="transmembrane region" description="Helical" evidence="13">
    <location>
        <begin position="218"/>
        <end position="237"/>
    </location>
</feature>
<name>A0A2W4W4F1_9CYAN</name>
<keyword evidence="3" id="KW-0813">Transport</keyword>
<evidence type="ECO:0000313" key="14">
    <source>
        <dbReference type="EMBL" id="PZO39352.1"/>
    </source>
</evidence>
<keyword evidence="10 13" id="KW-0472">Membrane</keyword>
<feature type="transmembrane region" description="Helical" evidence="13">
    <location>
        <begin position="6"/>
        <end position="22"/>
    </location>
</feature>
<dbReference type="PANTHER" id="PTHR48086">
    <property type="entry name" value="SODIUM/PROLINE SYMPORTER-RELATED"/>
    <property type="match status" value="1"/>
</dbReference>
<evidence type="ECO:0000256" key="6">
    <source>
        <dbReference type="ARBA" id="ARBA00022847"/>
    </source>
</evidence>
<dbReference type="AlphaFoldDB" id="A0A2W4W4F1"/>
<feature type="transmembrane region" description="Helical" evidence="13">
    <location>
        <begin position="43"/>
        <end position="61"/>
    </location>
</feature>
<dbReference type="InterPro" id="IPR050277">
    <property type="entry name" value="Sodium:Solute_Symporter"/>
</dbReference>
<feature type="transmembrane region" description="Helical" evidence="13">
    <location>
        <begin position="441"/>
        <end position="465"/>
    </location>
</feature>
<protein>
    <submittedName>
        <fullName evidence="14">Na+/proline symporter</fullName>
    </submittedName>
</protein>
<feature type="transmembrane region" description="Helical" evidence="13">
    <location>
        <begin position="112"/>
        <end position="134"/>
    </location>
</feature>
<evidence type="ECO:0000256" key="13">
    <source>
        <dbReference type="SAM" id="Phobius"/>
    </source>
</evidence>
<feature type="transmembrane region" description="Helical" evidence="13">
    <location>
        <begin position="403"/>
        <end position="421"/>
    </location>
</feature>
<dbReference type="GO" id="GO:0046942">
    <property type="term" value="P:carboxylic acid transport"/>
    <property type="evidence" value="ECO:0007669"/>
    <property type="project" value="UniProtKB-ARBA"/>
</dbReference>
<feature type="transmembrane region" description="Helical" evidence="13">
    <location>
        <begin position="81"/>
        <end position="100"/>
    </location>
</feature>
<evidence type="ECO:0000256" key="10">
    <source>
        <dbReference type="ARBA" id="ARBA00023136"/>
    </source>
</evidence>